<reference evidence="1" key="1">
    <citation type="submission" date="2020-09" db="EMBL/GenBank/DDBJ databases">
        <title>Genome-Enabled Discovery of Anthraquinone Biosynthesis in Senna tora.</title>
        <authorList>
            <person name="Kang S.-H."/>
            <person name="Pandey R.P."/>
            <person name="Lee C.-M."/>
            <person name="Sim J.-S."/>
            <person name="Jeong J.-T."/>
            <person name="Choi B.-S."/>
            <person name="Jung M."/>
            <person name="Ginzburg D."/>
            <person name="Zhao K."/>
            <person name="Won S.Y."/>
            <person name="Oh T.-J."/>
            <person name="Yu Y."/>
            <person name="Kim N.-H."/>
            <person name="Lee O.R."/>
            <person name="Lee T.-H."/>
            <person name="Bashyal P."/>
            <person name="Kim T.-S."/>
            <person name="Lee W.-H."/>
            <person name="Kawkins C."/>
            <person name="Kim C.-K."/>
            <person name="Kim J.S."/>
            <person name="Ahn B.O."/>
            <person name="Rhee S.Y."/>
            <person name="Sohng J.K."/>
        </authorList>
    </citation>
    <scope>NUCLEOTIDE SEQUENCE</scope>
    <source>
        <tissue evidence="1">Leaf</tissue>
    </source>
</reference>
<protein>
    <submittedName>
        <fullName evidence="1">Uncharacterized protein</fullName>
    </submittedName>
</protein>
<comment type="caution">
    <text evidence="1">The sequence shown here is derived from an EMBL/GenBank/DDBJ whole genome shotgun (WGS) entry which is preliminary data.</text>
</comment>
<proteinExistence type="predicted"/>
<dbReference type="Proteomes" id="UP000634136">
    <property type="component" value="Unassembled WGS sequence"/>
</dbReference>
<gene>
    <name evidence="1" type="ORF">G2W53_028615</name>
</gene>
<keyword evidence="2" id="KW-1185">Reference proteome</keyword>
<evidence type="ECO:0000313" key="2">
    <source>
        <dbReference type="Proteomes" id="UP000634136"/>
    </source>
</evidence>
<dbReference type="AlphaFoldDB" id="A0A834T3L8"/>
<sequence>MVGLEKSWAEMYHIGHLGFFQWVRRGGGGGR</sequence>
<dbReference type="EMBL" id="JAAIUW010000009">
    <property type="protein sequence ID" value="KAF7814646.1"/>
    <property type="molecule type" value="Genomic_DNA"/>
</dbReference>
<organism evidence="1 2">
    <name type="scientific">Senna tora</name>
    <dbReference type="NCBI Taxonomy" id="362788"/>
    <lineage>
        <taxon>Eukaryota</taxon>
        <taxon>Viridiplantae</taxon>
        <taxon>Streptophyta</taxon>
        <taxon>Embryophyta</taxon>
        <taxon>Tracheophyta</taxon>
        <taxon>Spermatophyta</taxon>
        <taxon>Magnoliopsida</taxon>
        <taxon>eudicotyledons</taxon>
        <taxon>Gunneridae</taxon>
        <taxon>Pentapetalae</taxon>
        <taxon>rosids</taxon>
        <taxon>fabids</taxon>
        <taxon>Fabales</taxon>
        <taxon>Fabaceae</taxon>
        <taxon>Caesalpinioideae</taxon>
        <taxon>Cassia clade</taxon>
        <taxon>Senna</taxon>
    </lineage>
</organism>
<name>A0A834T3L8_9FABA</name>
<evidence type="ECO:0000313" key="1">
    <source>
        <dbReference type="EMBL" id="KAF7814646.1"/>
    </source>
</evidence>
<accession>A0A834T3L8</accession>